<organism evidence="3 4">
    <name type="scientific">Vineibacter terrae</name>
    <dbReference type="NCBI Taxonomy" id="2586908"/>
    <lineage>
        <taxon>Bacteria</taxon>
        <taxon>Pseudomonadati</taxon>
        <taxon>Pseudomonadota</taxon>
        <taxon>Alphaproteobacteria</taxon>
        <taxon>Hyphomicrobiales</taxon>
        <taxon>Vineibacter</taxon>
    </lineage>
</organism>
<dbReference type="InterPro" id="IPR000391">
    <property type="entry name" value="Rng_hydr_dOase-bsu"/>
</dbReference>
<keyword evidence="2" id="KW-0560">Oxidoreductase</keyword>
<keyword evidence="4" id="KW-1185">Reference proteome</keyword>
<gene>
    <name evidence="3" type="ORF">FHP25_13760</name>
</gene>
<dbReference type="SUPFAM" id="SSF54427">
    <property type="entry name" value="NTF2-like"/>
    <property type="match status" value="1"/>
</dbReference>
<dbReference type="CDD" id="cd00667">
    <property type="entry name" value="ring_hydroxylating_dioxygenases_beta"/>
    <property type="match status" value="1"/>
</dbReference>
<evidence type="ECO:0000256" key="1">
    <source>
        <dbReference type="ARBA" id="ARBA00009570"/>
    </source>
</evidence>
<name>A0A5C8PMS1_9HYPH</name>
<dbReference type="PANTHER" id="PTHR41534:SF2">
    <property type="entry name" value="3-PHENYLPROPIONATE_CINNAMIC ACID DIOXYGENASE SUBUNIT BETA"/>
    <property type="match status" value="1"/>
</dbReference>
<dbReference type="Pfam" id="PF00866">
    <property type="entry name" value="Ring_hydroxyl_B"/>
    <property type="match status" value="1"/>
</dbReference>
<reference evidence="3 4" key="1">
    <citation type="submission" date="2019-06" db="EMBL/GenBank/DDBJ databases">
        <title>New taxonomy in bacterial strain CC-CFT640, isolated from vineyard.</title>
        <authorList>
            <person name="Lin S.-Y."/>
            <person name="Tsai C.-F."/>
            <person name="Young C.-C."/>
        </authorList>
    </citation>
    <scope>NUCLEOTIDE SEQUENCE [LARGE SCALE GENOMIC DNA]</scope>
    <source>
        <strain evidence="3 4">CC-CFT640</strain>
    </source>
</reference>
<dbReference type="InterPro" id="IPR032710">
    <property type="entry name" value="NTF2-like_dom_sf"/>
</dbReference>
<keyword evidence="3" id="KW-0223">Dioxygenase</keyword>
<dbReference type="Proteomes" id="UP000321638">
    <property type="component" value="Unassembled WGS sequence"/>
</dbReference>
<proteinExistence type="inferred from homology"/>
<dbReference type="Gene3D" id="3.10.450.50">
    <property type="match status" value="1"/>
</dbReference>
<dbReference type="OrthoDB" id="5517499at2"/>
<dbReference type="PANTHER" id="PTHR41534">
    <property type="entry name" value="BLR3401 PROTEIN"/>
    <property type="match status" value="1"/>
</dbReference>
<comment type="caution">
    <text evidence="3">The sequence shown here is derived from an EMBL/GenBank/DDBJ whole genome shotgun (WGS) entry which is preliminary data.</text>
</comment>
<accession>A0A5C8PMS1</accession>
<protein>
    <submittedName>
        <fullName evidence="3">p-cumate dioxygenase</fullName>
    </submittedName>
</protein>
<dbReference type="AlphaFoldDB" id="A0A5C8PMS1"/>
<dbReference type="EMBL" id="VDUZ01000013">
    <property type="protein sequence ID" value="TXL75710.1"/>
    <property type="molecule type" value="Genomic_DNA"/>
</dbReference>
<dbReference type="RefSeq" id="WP_147847513.1">
    <property type="nucleotide sequence ID" value="NZ_VDUZ01000013.1"/>
</dbReference>
<comment type="similarity">
    <text evidence="1">Belongs to the bacterial ring-hydroxylating dioxygenase beta subunit family.</text>
</comment>
<dbReference type="GO" id="GO:0051213">
    <property type="term" value="F:dioxygenase activity"/>
    <property type="evidence" value="ECO:0007669"/>
    <property type="project" value="UniProtKB-KW"/>
</dbReference>
<evidence type="ECO:0000313" key="3">
    <source>
        <dbReference type="EMBL" id="TXL75710.1"/>
    </source>
</evidence>
<evidence type="ECO:0000313" key="4">
    <source>
        <dbReference type="Proteomes" id="UP000321638"/>
    </source>
</evidence>
<sequence>MSAVSRAAVEDFLFHEADLLDSWRLEEWAALFTEDARYLVPATDRPDDSPASSLYLIYDDHGRLVERARRLLKRAAHAEFPHSRTRHTVTNVRLLENGGDTARVSCNFVVYRSKREVMDIYPGRSEYELLVSDAAGFRIRLKKSVLDLEALRPHGKLSIIL</sequence>
<dbReference type="GO" id="GO:0019380">
    <property type="term" value="P:3-phenylpropionate catabolic process"/>
    <property type="evidence" value="ECO:0007669"/>
    <property type="project" value="TreeGrafter"/>
</dbReference>
<evidence type="ECO:0000256" key="2">
    <source>
        <dbReference type="ARBA" id="ARBA00023002"/>
    </source>
</evidence>